<dbReference type="InterPro" id="IPR018511">
    <property type="entry name" value="Hemolysin-typ_Ca-bd_CS"/>
</dbReference>
<comment type="subcellular location">
    <subcellularLocation>
        <location evidence="1">Secreted</location>
    </subcellularLocation>
</comment>
<dbReference type="InterPro" id="IPR050557">
    <property type="entry name" value="RTX_toxin/Mannuronan_C5-epim"/>
</dbReference>
<dbReference type="PRINTS" id="PR00313">
    <property type="entry name" value="CABNDNGRPT"/>
</dbReference>
<evidence type="ECO:0000313" key="4">
    <source>
        <dbReference type="Proteomes" id="UP000245124"/>
    </source>
</evidence>
<dbReference type="PANTHER" id="PTHR38340">
    <property type="entry name" value="S-LAYER PROTEIN"/>
    <property type="match status" value="1"/>
</dbReference>
<proteinExistence type="predicted"/>
<dbReference type="Pfam" id="PF00353">
    <property type="entry name" value="HemolysinCabind"/>
    <property type="match status" value="3"/>
</dbReference>
<reference evidence="3 4" key="1">
    <citation type="submission" date="2017-06" db="EMBL/GenBank/DDBJ databases">
        <title>Genome sequencing of cyanobaciteial culture collection at National Institute for Environmental Studies (NIES).</title>
        <authorList>
            <person name="Hirose Y."/>
            <person name="Shimura Y."/>
            <person name="Fujisawa T."/>
            <person name="Nakamura Y."/>
            <person name="Kawachi M."/>
        </authorList>
    </citation>
    <scope>NUCLEOTIDE SEQUENCE [LARGE SCALE GENOMIC DNA]</scope>
    <source>
        <strain evidence="3 4">NIES-4072</strain>
    </source>
</reference>
<name>A0A2R5FR10_NOSCO</name>
<protein>
    <submittedName>
        <fullName evidence="3">Protein with type I secretion target domain and SCP-like extracellular domain</fullName>
    </submittedName>
</protein>
<keyword evidence="2" id="KW-0964">Secreted</keyword>
<dbReference type="Gene3D" id="2.150.10.10">
    <property type="entry name" value="Serralysin-like metalloprotease, C-terminal"/>
    <property type="match status" value="2"/>
</dbReference>
<dbReference type="GO" id="GO:0005509">
    <property type="term" value="F:calcium ion binding"/>
    <property type="evidence" value="ECO:0007669"/>
    <property type="project" value="InterPro"/>
</dbReference>
<dbReference type="InterPro" id="IPR011049">
    <property type="entry name" value="Serralysin-like_metalloprot_C"/>
</dbReference>
<dbReference type="GO" id="GO:0005576">
    <property type="term" value="C:extracellular region"/>
    <property type="evidence" value="ECO:0007669"/>
    <property type="project" value="UniProtKB-SubCell"/>
</dbReference>
<evidence type="ECO:0000256" key="1">
    <source>
        <dbReference type="ARBA" id="ARBA00004613"/>
    </source>
</evidence>
<dbReference type="AlphaFoldDB" id="A0A2R5FR10"/>
<evidence type="ECO:0000313" key="3">
    <source>
        <dbReference type="EMBL" id="GBG18251.1"/>
    </source>
</evidence>
<keyword evidence="4" id="KW-1185">Reference proteome</keyword>
<dbReference type="Proteomes" id="UP000245124">
    <property type="component" value="Unassembled WGS sequence"/>
</dbReference>
<sequence length="350" mass="35043">MATLEINDSNNIGGNNNADKIANLFSRSNDILTGRDRNNNTSGGGSLLLQGTSGNDLLSVPGGNTNTKDYTIFGLGGNDTLTGGGGNDKIFTGISGNSLLNGGDGNDRLFGNLGNDTLNGGSGDDELSGSLGDDLLNGDSGDDTLLGSLGNDTLNGGLGNDNLSGSAGDDLVFGDAGNDTLDGGQGSDVIFGGDGNDSLTGSLSGSPDAPQGFFEDYLVGGAGSDTLNGFGVTGGTSKGDGTVELFERDQLIGGGAVDGNGTVTNFSGDGVKDFFVLGDAKGAFYTAAGDKDYATILGFEKGIDELQLSPAVTYQLETASQITQLDTLIFAKLPGGNELIAIVAGVNLIN</sequence>
<dbReference type="InterPro" id="IPR001343">
    <property type="entry name" value="Hemolysn_Ca-bd"/>
</dbReference>
<evidence type="ECO:0000256" key="2">
    <source>
        <dbReference type="ARBA" id="ARBA00022525"/>
    </source>
</evidence>
<dbReference type="PANTHER" id="PTHR38340:SF1">
    <property type="entry name" value="S-LAYER PROTEIN"/>
    <property type="match status" value="1"/>
</dbReference>
<comment type="caution">
    <text evidence="3">The sequence shown here is derived from an EMBL/GenBank/DDBJ whole genome shotgun (WGS) entry which is preliminary data.</text>
</comment>
<organism evidence="3 4">
    <name type="scientific">Nostoc commune NIES-4072</name>
    <dbReference type="NCBI Taxonomy" id="2005467"/>
    <lineage>
        <taxon>Bacteria</taxon>
        <taxon>Bacillati</taxon>
        <taxon>Cyanobacteriota</taxon>
        <taxon>Cyanophyceae</taxon>
        <taxon>Nostocales</taxon>
        <taxon>Nostocaceae</taxon>
        <taxon>Nostoc</taxon>
    </lineage>
</organism>
<gene>
    <name evidence="3" type="ORF">NIES4072_19150</name>
</gene>
<accession>A0A2R5FR10</accession>
<dbReference type="SUPFAM" id="SSF51120">
    <property type="entry name" value="beta-Roll"/>
    <property type="match status" value="2"/>
</dbReference>
<dbReference type="OrthoDB" id="9796428at2"/>
<dbReference type="PROSITE" id="PS00330">
    <property type="entry name" value="HEMOLYSIN_CALCIUM"/>
    <property type="match status" value="1"/>
</dbReference>
<dbReference type="RefSeq" id="WP_109008303.1">
    <property type="nucleotide sequence ID" value="NZ_BDUD01000001.1"/>
</dbReference>
<dbReference type="EMBL" id="BDUD01000001">
    <property type="protein sequence ID" value="GBG18251.1"/>
    <property type="molecule type" value="Genomic_DNA"/>
</dbReference>